<organism evidence="2 3">
    <name type="scientific">Steinernema hermaphroditum</name>
    <dbReference type="NCBI Taxonomy" id="289476"/>
    <lineage>
        <taxon>Eukaryota</taxon>
        <taxon>Metazoa</taxon>
        <taxon>Ecdysozoa</taxon>
        <taxon>Nematoda</taxon>
        <taxon>Chromadorea</taxon>
        <taxon>Rhabditida</taxon>
        <taxon>Tylenchina</taxon>
        <taxon>Panagrolaimomorpha</taxon>
        <taxon>Strongyloidoidea</taxon>
        <taxon>Steinernematidae</taxon>
        <taxon>Steinernema</taxon>
    </lineage>
</organism>
<gene>
    <name evidence="2" type="ORF">QR680_006322</name>
</gene>
<accession>A0AA39HW98</accession>
<comment type="caution">
    <text evidence="2">The sequence shown here is derived from an EMBL/GenBank/DDBJ whole genome shotgun (WGS) entry which is preliminary data.</text>
</comment>
<sequence length="146" mass="17292">MSESKEEKKVRKHFEKIVKPCHLFIRKAEKQLLHDWSKLEKKQKKVNELIKENKEIDKQIEKKEAELKKVDKEVDEVEASIAELRKQNPGIFPKRPKSKVGDMMPRERPKRKRKKKVSVTESADSEERQKAEEPKPKKARASRKAK</sequence>
<dbReference type="EMBL" id="JAUCMV010000003">
    <property type="protein sequence ID" value="KAK0412635.1"/>
    <property type="molecule type" value="Genomic_DNA"/>
</dbReference>
<evidence type="ECO:0000313" key="3">
    <source>
        <dbReference type="Proteomes" id="UP001175271"/>
    </source>
</evidence>
<reference evidence="2" key="1">
    <citation type="submission" date="2023-06" db="EMBL/GenBank/DDBJ databases">
        <title>Genomic analysis of the entomopathogenic nematode Steinernema hermaphroditum.</title>
        <authorList>
            <person name="Schwarz E.M."/>
            <person name="Heppert J.K."/>
            <person name="Baniya A."/>
            <person name="Schwartz H.T."/>
            <person name="Tan C.-H."/>
            <person name="Antoshechkin I."/>
            <person name="Sternberg P.W."/>
            <person name="Goodrich-Blair H."/>
            <person name="Dillman A.R."/>
        </authorList>
    </citation>
    <scope>NUCLEOTIDE SEQUENCE</scope>
    <source>
        <strain evidence="2">PS9179</strain>
        <tissue evidence="2">Whole animal</tissue>
    </source>
</reference>
<evidence type="ECO:0000313" key="2">
    <source>
        <dbReference type="EMBL" id="KAK0412635.1"/>
    </source>
</evidence>
<feature type="compositionally biased region" description="Basic residues" evidence="1">
    <location>
        <begin position="108"/>
        <end position="117"/>
    </location>
</feature>
<protein>
    <submittedName>
        <fullName evidence="2">Uncharacterized protein</fullName>
    </submittedName>
</protein>
<feature type="region of interest" description="Disordered" evidence="1">
    <location>
        <begin position="83"/>
        <end position="146"/>
    </location>
</feature>
<evidence type="ECO:0000256" key="1">
    <source>
        <dbReference type="SAM" id="MobiDB-lite"/>
    </source>
</evidence>
<dbReference type="Proteomes" id="UP001175271">
    <property type="component" value="Unassembled WGS sequence"/>
</dbReference>
<feature type="compositionally biased region" description="Basic residues" evidence="1">
    <location>
        <begin position="137"/>
        <end position="146"/>
    </location>
</feature>
<proteinExistence type="predicted"/>
<feature type="compositionally biased region" description="Basic and acidic residues" evidence="1">
    <location>
        <begin position="125"/>
        <end position="136"/>
    </location>
</feature>
<name>A0AA39HW98_9BILA</name>
<keyword evidence="3" id="KW-1185">Reference proteome</keyword>
<dbReference type="AlphaFoldDB" id="A0AA39HW98"/>